<evidence type="ECO:0000313" key="1">
    <source>
        <dbReference type="EMBL" id="CAF1913613.1"/>
    </source>
</evidence>
<protein>
    <submittedName>
        <fullName evidence="1">(rape) hypothetical protein</fullName>
    </submittedName>
</protein>
<organism evidence="1">
    <name type="scientific">Brassica napus</name>
    <name type="common">Rape</name>
    <dbReference type="NCBI Taxonomy" id="3708"/>
    <lineage>
        <taxon>Eukaryota</taxon>
        <taxon>Viridiplantae</taxon>
        <taxon>Streptophyta</taxon>
        <taxon>Embryophyta</taxon>
        <taxon>Tracheophyta</taxon>
        <taxon>Spermatophyta</taxon>
        <taxon>Magnoliopsida</taxon>
        <taxon>eudicotyledons</taxon>
        <taxon>Gunneridae</taxon>
        <taxon>Pentapetalae</taxon>
        <taxon>rosids</taxon>
        <taxon>malvids</taxon>
        <taxon>Brassicales</taxon>
        <taxon>Brassicaceae</taxon>
        <taxon>Brassiceae</taxon>
        <taxon>Brassica</taxon>
    </lineage>
</organism>
<accession>A0A816KAU5</accession>
<proteinExistence type="predicted"/>
<dbReference type="Proteomes" id="UP001295469">
    <property type="component" value="Chromosome C02"/>
</dbReference>
<dbReference type="EMBL" id="HG994366">
    <property type="protein sequence ID" value="CAF1913613.1"/>
    <property type="molecule type" value="Genomic_DNA"/>
</dbReference>
<gene>
    <name evidence="1" type="ORF">DARMORV10_C02P35020.1</name>
</gene>
<sequence length="53" mass="6087">MSRSNILFVSEGAPFTAVLIRSRGVQGSSPNQRHHHQWKRVPEAWIRTKTHPP</sequence>
<reference evidence="1" key="1">
    <citation type="submission" date="2021-01" db="EMBL/GenBank/DDBJ databases">
        <authorList>
            <consortium name="Genoscope - CEA"/>
            <person name="William W."/>
        </authorList>
    </citation>
    <scope>NUCLEOTIDE SEQUENCE</scope>
</reference>
<name>A0A816KAU5_BRANA</name>
<dbReference type="AlphaFoldDB" id="A0A816KAU5"/>